<dbReference type="EMBL" id="CM032191">
    <property type="protein sequence ID" value="KAG7085384.1"/>
    <property type="molecule type" value="Genomic_DNA"/>
</dbReference>
<protein>
    <submittedName>
        <fullName evidence="1">Uncharacterized protein</fullName>
    </submittedName>
</protein>
<dbReference type="RefSeq" id="XP_043001855.1">
    <property type="nucleotide sequence ID" value="XM_043159901.1"/>
</dbReference>
<name>A0A9P7UMX1_9AGAR</name>
<gene>
    <name evidence="1" type="ORF">E1B28_002948</name>
</gene>
<dbReference type="GeneID" id="66072024"/>
<comment type="caution">
    <text evidence="1">The sequence shown here is derived from an EMBL/GenBank/DDBJ whole genome shotgun (WGS) entry which is preliminary data.</text>
</comment>
<evidence type="ECO:0000313" key="2">
    <source>
        <dbReference type="Proteomes" id="UP001049176"/>
    </source>
</evidence>
<accession>A0A9P7UMX1</accession>
<reference evidence="1" key="1">
    <citation type="journal article" date="2021" name="Genome Biol. Evol.">
        <title>The assembled and annotated genome of the fairy-ring fungus Marasmius oreades.</title>
        <authorList>
            <person name="Hiltunen M."/>
            <person name="Ament-Velasquez S.L."/>
            <person name="Johannesson H."/>
        </authorList>
    </citation>
    <scope>NUCLEOTIDE SEQUENCE</scope>
    <source>
        <strain evidence="1">03SP1</strain>
    </source>
</reference>
<dbReference type="Proteomes" id="UP001049176">
    <property type="component" value="Chromosome 11"/>
</dbReference>
<dbReference type="AlphaFoldDB" id="A0A9P7UMX1"/>
<dbReference type="KEGG" id="more:E1B28_002948"/>
<sequence length="107" mass="12088">MLERVIGTSRKGLSSLSPAGPETLLYALRMGCLRLASPTLFWFVHYRIQPSESMSLAFRNTGLQWLFKLEVLLLMLLGVRDSLLETPFPLATMLLMEGIFISPDSVW</sequence>
<evidence type="ECO:0000313" key="1">
    <source>
        <dbReference type="EMBL" id="KAG7085384.1"/>
    </source>
</evidence>
<organism evidence="1 2">
    <name type="scientific">Marasmius oreades</name>
    <name type="common">fairy-ring Marasmius</name>
    <dbReference type="NCBI Taxonomy" id="181124"/>
    <lineage>
        <taxon>Eukaryota</taxon>
        <taxon>Fungi</taxon>
        <taxon>Dikarya</taxon>
        <taxon>Basidiomycota</taxon>
        <taxon>Agaricomycotina</taxon>
        <taxon>Agaricomycetes</taxon>
        <taxon>Agaricomycetidae</taxon>
        <taxon>Agaricales</taxon>
        <taxon>Marasmiineae</taxon>
        <taxon>Marasmiaceae</taxon>
        <taxon>Marasmius</taxon>
    </lineage>
</organism>
<keyword evidence="2" id="KW-1185">Reference proteome</keyword>
<proteinExistence type="predicted"/>